<proteinExistence type="predicted"/>
<evidence type="ECO:0000256" key="3">
    <source>
        <dbReference type="ARBA" id="ARBA00022989"/>
    </source>
</evidence>
<feature type="transmembrane region" description="Helical" evidence="5">
    <location>
        <begin position="270"/>
        <end position="288"/>
    </location>
</feature>
<dbReference type="GeneID" id="17282326"/>
<dbReference type="HOGENOM" id="CLU_024645_1_0_1"/>
<dbReference type="EnsemblProtists" id="EOD37056">
    <property type="protein sequence ID" value="EOD37056"/>
    <property type="gene ID" value="EMIHUDRAFT_226040"/>
</dbReference>
<evidence type="ECO:0000256" key="4">
    <source>
        <dbReference type="ARBA" id="ARBA00023136"/>
    </source>
</evidence>
<keyword evidence="2 5" id="KW-0812">Transmembrane</keyword>
<dbReference type="KEGG" id="ehx:EMIHUDRAFT_226040"/>
<protein>
    <submittedName>
        <fullName evidence="6">Uncharacterized protein</fullName>
    </submittedName>
</protein>
<dbReference type="PaxDb" id="2903-EOD37056"/>
<keyword evidence="3 5" id="KW-1133">Transmembrane helix</keyword>
<evidence type="ECO:0000256" key="5">
    <source>
        <dbReference type="SAM" id="Phobius"/>
    </source>
</evidence>
<keyword evidence="7" id="KW-1185">Reference proteome</keyword>
<evidence type="ECO:0000256" key="2">
    <source>
        <dbReference type="ARBA" id="ARBA00022692"/>
    </source>
</evidence>
<organism evidence="6 7">
    <name type="scientific">Emiliania huxleyi (strain CCMP1516)</name>
    <dbReference type="NCBI Taxonomy" id="280463"/>
    <lineage>
        <taxon>Eukaryota</taxon>
        <taxon>Haptista</taxon>
        <taxon>Haptophyta</taxon>
        <taxon>Prymnesiophyceae</taxon>
        <taxon>Isochrysidales</taxon>
        <taxon>Noelaerhabdaceae</taxon>
        <taxon>Emiliania</taxon>
    </lineage>
</organism>
<evidence type="ECO:0000313" key="6">
    <source>
        <dbReference type="EnsemblProtists" id="EOD37056"/>
    </source>
</evidence>
<dbReference type="PANTHER" id="PTHR10231">
    <property type="entry name" value="NUCLEOTIDE-SUGAR TRANSMEMBRANE TRANSPORTER"/>
    <property type="match status" value="1"/>
</dbReference>
<dbReference type="RefSeq" id="XP_005789485.1">
    <property type="nucleotide sequence ID" value="XM_005789428.1"/>
</dbReference>
<feature type="transmembrane region" description="Helical" evidence="5">
    <location>
        <begin position="243"/>
        <end position="263"/>
    </location>
</feature>
<dbReference type="InterPro" id="IPR037185">
    <property type="entry name" value="EmrE-like"/>
</dbReference>
<dbReference type="AlphaFoldDB" id="A0A0D3KMS1"/>
<evidence type="ECO:0000313" key="7">
    <source>
        <dbReference type="Proteomes" id="UP000013827"/>
    </source>
</evidence>
<feature type="transmembrane region" description="Helical" evidence="5">
    <location>
        <begin position="294"/>
        <end position="313"/>
    </location>
</feature>
<evidence type="ECO:0000256" key="1">
    <source>
        <dbReference type="ARBA" id="ARBA00004141"/>
    </source>
</evidence>
<dbReference type="eggNOG" id="KOG2234">
    <property type="taxonomic scope" value="Eukaryota"/>
</dbReference>
<dbReference type="SUPFAM" id="SSF103481">
    <property type="entry name" value="Multidrug resistance efflux transporter EmrE"/>
    <property type="match status" value="1"/>
</dbReference>
<keyword evidence="4 5" id="KW-0472">Membrane</keyword>
<dbReference type="Proteomes" id="UP000013827">
    <property type="component" value="Unassembled WGS sequence"/>
</dbReference>
<dbReference type="InterPro" id="IPR007271">
    <property type="entry name" value="Nuc_sug_transpt"/>
</dbReference>
<name>A0A0D3KMS1_EMIH1</name>
<accession>A0A0D3KMS1</accession>
<reference evidence="6" key="2">
    <citation type="submission" date="2024-10" db="UniProtKB">
        <authorList>
            <consortium name="EnsemblProtists"/>
        </authorList>
    </citation>
    <scope>IDENTIFICATION</scope>
</reference>
<sequence length="333" mass="35367">MPNHQCVRWTALSLMLVQNSAFVLVMRHSRKQQQSQAAQYNVAVVVVLQELFKLLFCVGVTGAQSRSLGAALHSLRSSPAALARIALPAACFTLQNNVLYVALSNLHPLVFQISYQLKTLLTAALSALLLRKSFSRQQWLSQVSEGQPHDEGAHEARSAPLGLAAVLVAASSSAFASVYFERILKEPAAAETDRPRDADGGRAENSLRNIELSTWTVPMNGLLALLQSSPSTPLSDPLRGSTWALIAVNGFGGLLVAVVIKYADNIWKGFATAGAILLTGLLAPLLELGPPPNALLLLGAALVVASVLLYAATPPPPHRTAARAVLLPARVAT</sequence>
<comment type="subcellular location">
    <subcellularLocation>
        <location evidence="1">Membrane</location>
        <topology evidence="1">Multi-pass membrane protein</topology>
    </subcellularLocation>
</comment>
<reference evidence="7" key="1">
    <citation type="journal article" date="2013" name="Nature">
        <title>Pan genome of the phytoplankton Emiliania underpins its global distribution.</title>
        <authorList>
            <person name="Read B.A."/>
            <person name="Kegel J."/>
            <person name="Klute M.J."/>
            <person name="Kuo A."/>
            <person name="Lefebvre S.C."/>
            <person name="Maumus F."/>
            <person name="Mayer C."/>
            <person name="Miller J."/>
            <person name="Monier A."/>
            <person name="Salamov A."/>
            <person name="Young J."/>
            <person name="Aguilar M."/>
            <person name="Claverie J.M."/>
            <person name="Frickenhaus S."/>
            <person name="Gonzalez K."/>
            <person name="Herman E.K."/>
            <person name="Lin Y.C."/>
            <person name="Napier J."/>
            <person name="Ogata H."/>
            <person name="Sarno A.F."/>
            <person name="Shmutz J."/>
            <person name="Schroeder D."/>
            <person name="de Vargas C."/>
            <person name="Verret F."/>
            <person name="von Dassow P."/>
            <person name="Valentin K."/>
            <person name="Van de Peer Y."/>
            <person name="Wheeler G."/>
            <person name="Dacks J.B."/>
            <person name="Delwiche C.F."/>
            <person name="Dyhrman S.T."/>
            <person name="Glockner G."/>
            <person name="John U."/>
            <person name="Richards T."/>
            <person name="Worden A.Z."/>
            <person name="Zhang X."/>
            <person name="Grigoriev I.V."/>
            <person name="Allen A.E."/>
            <person name="Bidle K."/>
            <person name="Borodovsky M."/>
            <person name="Bowler C."/>
            <person name="Brownlee C."/>
            <person name="Cock J.M."/>
            <person name="Elias M."/>
            <person name="Gladyshev V.N."/>
            <person name="Groth M."/>
            <person name="Guda C."/>
            <person name="Hadaegh A."/>
            <person name="Iglesias-Rodriguez M.D."/>
            <person name="Jenkins J."/>
            <person name="Jones B.M."/>
            <person name="Lawson T."/>
            <person name="Leese F."/>
            <person name="Lindquist E."/>
            <person name="Lobanov A."/>
            <person name="Lomsadze A."/>
            <person name="Malik S.B."/>
            <person name="Marsh M.E."/>
            <person name="Mackinder L."/>
            <person name="Mock T."/>
            <person name="Mueller-Roeber B."/>
            <person name="Pagarete A."/>
            <person name="Parker M."/>
            <person name="Probert I."/>
            <person name="Quesneville H."/>
            <person name="Raines C."/>
            <person name="Rensing S.A."/>
            <person name="Riano-Pachon D.M."/>
            <person name="Richier S."/>
            <person name="Rokitta S."/>
            <person name="Shiraiwa Y."/>
            <person name="Soanes D.M."/>
            <person name="van der Giezen M."/>
            <person name="Wahlund T.M."/>
            <person name="Williams B."/>
            <person name="Wilson W."/>
            <person name="Wolfe G."/>
            <person name="Wurch L.L."/>
        </authorList>
    </citation>
    <scope>NUCLEOTIDE SEQUENCE</scope>
</reference>
<dbReference type="GO" id="GO:0015165">
    <property type="term" value="F:pyrimidine nucleotide-sugar transmembrane transporter activity"/>
    <property type="evidence" value="ECO:0007669"/>
    <property type="project" value="InterPro"/>
</dbReference>
<dbReference type="Pfam" id="PF04142">
    <property type="entry name" value="Nuc_sug_transp"/>
    <property type="match status" value="1"/>
</dbReference>
<dbReference type="GO" id="GO:0000139">
    <property type="term" value="C:Golgi membrane"/>
    <property type="evidence" value="ECO:0007669"/>
    <property type="project" value="InterPro"/>
</dbReference>